<sequence length="118" mass="13722">MRNYGTIPTSSLPAGTPVNLEYISRAKECLKTGLGACRPWREMFEIHALNLLKSFSDAVARIKMNFTYFEMNYAIIVLLIIFFSLFWHLISLIVFIAMMAVWLFLYFLRDEPLVFLAD</sequence>
<protein>
    <recommendedName>
        <fullName evidence="7">PRA1 family protein</fullName>
    </recommendedName>
</protein>
<dbReference type="PANTHER" id="PTHR19317">
    <property type="entry name" value="PRENYLATED RAB ACCEPTOR 1-RELATED"/>
    <property type="match status" value="1"/>
</dbReference>
<gene>
    <name evidence="8" type="ORF">Fot_33220</name>
</gene>
<evidence type="ECO:0000256" key="7">
    <source>
        <dbReference type="RuleBase" id="RU363107"/>
    </source>
</evidence>
<evidence type="ECO:0000256" key="6">
    <source>
        <dbReference type="ARBA" id="ARBA00023136"/>
    </source>
</evidence>
<reference evidence="9" key="1">
    <citation type="submission" date="2024-07" db="EMBL/GenBank/DDBJ databases">
        <title>Two chromosome-level genome assemblies of Korean endemic species Abeliophyllum distichum and Forsythia ovata (Oleaceae).</title>
        <authorList>
            <person name="Jang H."/>
        </authorList>
    </citation>
    <scope>NUCLEOTIDE SEQUENCE [LARGE SCALE GENOMIC DNA]</scope>
</reference>
<dbReference type="Proteomes" id="UP001604277">
    <property type="component" value="Unassembled WGS sequence"/>
</dbReference>
<feature type="transmembrane region" description="Helical" evidence="7">
    <location>
        <begin position="73"/>
        <end position="106"/>
    </location>
</feature>
<comment type="subcellular location">
    <subcellularLocation>
        <location evidence="2 7">Membrane</location>
        <topology evidence="2 7">Multi-pass membrane protein</topology>
    </subcellularLocation>
</comment>
<dbReference type="InterPro" id="IPR004895">
    <property type="entry name" value="Prenylated_rab_accept_PRA1"/>
</dbReference>
<keyword evidence="9" id="KW-1185">Reference proteome</keyword>
<dbReference type="AlphaFoldDB" id="A0ABD1TAK9"/>
<keyword evidence="5 7" id="KW-1133">Transmembrane helix</keyword>
<keyword evidence="7" id="KW-0813">Transport</keyword>
<evidence type="ECO:0000313" key="9">
    <source>
        <dbReference type="Proteomes" id="UP001604277"/>
    </source>
</evidence>
<evidence type="ECO:0000256" key="2">
    <source>
        <dbReference type="ARBA" id="ARBA00004141"/>
    </source>
</evidence>
<name>A0ABD1TAK9_9LAMI</name>
<comment type="caution">
    <text evidence="7">Lacks conserved residue(s) required for the propagation of feature annotation.</text>
</comment>
<evidence type="ECO:0000256" key="4">
    <source>
        <dbReference type="ARBA" id="ARBA00022692"/>
    </source>
</evidence>
<evidence type="ECO:0000256" key="5">
    <source>
        <dbReference type="ARBA" id="ARBA00022989"/>
    </source>
</evidence>
<dbReference type="GO" id="GO:0016192">
    <property type="term" value="P:vesicle-mediated transport"/>
    <property type="evidence" value="ECO:0007669"/>
    <property type="project" value="UniProtKB-ARBA"/>
</dbReference>
<keyword evidence="4 7" id="KW-0812">Transmembrane</keyword>
<organism evidence="8 9">
    <name type="scientific">Forsythia ovata</name>
    <dbReference type="NCBI Taxonomy" id="205694"/>
    <lineage>
        <taxon>Eukaryota</taxon>
        <taxon>Viridiplantae</taxon>
        <taxon>Streptophyta</taxon>
        <taxon>Embryophyta</taxon>
        <taxon>Tracheophyta</taxon>
        <taxon>Spermatophyta</taxon>
        <taxon>Magnoliopsida</taxon>
        <taxon>eudicotyledons</taxon>
        <taxon>Gunneridae</taxon>
        <taxon>Pentapetalae</taxon>
        <taxon>asterids</taxon>
        <taxon>lamiids</taxon>
        <taxon>Lamiales</taxon>
        <taxon>Oleaceae</taxon>
        <taxon>Forsythieae</taxon>
        <taxon>Forsythia</taxon>
    </lineage>
</organism>
<dbReference type="PANTHER" id="PTHR19317:SF2">
    <property type="entry name" value="PRA1 FAMILY PROTEIN F2"/>
    <property type="match status" value="1"/>
</dbReference>
<dbReference type="EMBL" id="JBFOLJ010000009">
    <property type="protein sequence ID" value="KAL2509573.1"/>
    <property type="molecule type" value="Genomic_DNA"/>
</dbReference>
<evidence type="ECO:0000256" key="3">
    <source>
        <dbReference type="ARBA" id="ARBA00006483"/>
    </source>
</evidence>
<comment type="caution">
    <text evidence="8">The sequence shown here is derived from an EMBL/GenBank/DDBJ whole genome shotgun (WGS) entry which is preliminary data.</text>
</comment>
<proteinExistence type="inferred from homology"/>
<dbReference type="GO" id="GO:0005783">
    <property type="term" value="C:endoplasmic reticulum"/>
    <property type="evidence" value="ECO:0007669"/>
    <property type="project" value="UniProtKB-ARBA"/>
</dbReference>
<accession>A0ABD1TAK9</accession>
<evidence type="ECO:0000256" key="1">
    <source>
        <dbReference type="ARBA" id="ARBA00002501"/>
    </source>
</evidence>
<keyword evidence="6 7" id="KW-0472">Membrane</keyword>
<evidence type="ECO:0000313" key="8">
    <source>
        <dbReference type="EMBL" id="KAL2509573.1"/>
    </source>
</evidence>
<comment type="similarity">
    <text evidence="3 7">Belongs to the PRA1 family.</text>
</comment>
<dbReference type="Pfam" id="PF03208">
    <property type="entry name" value="PRA1"/>
    <property type="match status" value="1"/>
</dbReference>
<dbReference type="GO" id="GO:0016020">
    <property type="term" value="C:membrane"/>
    <property type="evidence" value="ECO:0007669"/>
    <property type="project" value="UniProtKB-SubCell"/>
</dbReference>
<comment type="function">
    <text evidence="1 7">May be involved in both secretory and endocytic intracellular trafficking in the endosomal/prevacuolar compartments.</text>
</comment>